<proteinExistence type="predicted"/>
<evidence type="ECO:0000313" key="1">
    <source>
        <dbReference type="EMBL" id="ATC63026.1"/>
    </source>
</evidence>
<evidence type="ECO:0000313" key="2">
    <source>
        <dbReference type="Proteomes" id="UP000217265"/>
    </source>
</evidence>
<reference evidence="1 2" key="1">
    <citation type="submission" date="2017-09" db="EMBL/GenBank/DDBJ databases">
        <title>Complete genome sequence of Verrucomicrobial strain HZ-65, isolated from freshwater.</title>
        <authorList>
            <person name="Choi A."/>
        </authorList>
    </citation>
    <scope>NUCLEOTIDE SEQUENCE [LARGE SCALE GENOMIC DNA]</scope>
    <source>
        <strain evidence="1 2">HZ-65</strain>
    </source>
</reference>
<dbReference type="KEGG" id="vbh:CMV30_03070"/>
<sequence length="130" mass="14806">MPKASVVEGVKTDATGFIIDNRQLIPSFGFEYKNPKKLKKVVVEEVSGKEAQVMVEDLAPKAEKGRWIGNSKPIEVSKRASPWIFSKKDTTMIFRFTLEFEEDSKPLEIYQAAVFGAETKSLFQLFEKRE</sequence>
<accession>A0A290Q9W6</accession>
<gene>
    <name evidence="1" type="ORF">CMV30_03070</name>
</gene>
<organism evidence="1 2">
    <name type="scientific">Nibricoccus aquaticus</name>
    <dbReference type="NCBI Taxonomy" id="2576891"/>
    <lineage>
        <taxon>Bacteria</taxon>
        <taxon>Pseudomonadati</taxon>
        <taxon>Verrucomicrobiota</taxon>
        <taxon>Opitutia</taxon>
        <taxon>Opitutales</taxon>
        <taxon>Opitutaceae</taxon>
        <taxon>Nibricoccus</taxon>
    </lineage>
</organism>
<dbReference type="Proteomes" id="UP000217265">
    <property type="component" value="Chromosome"/>
</dbReference>
<keyword evidence="2" id="KW-1185">Reference proteome</keyword>
<name>A0A290Q9W6_9BACT</name>
<dbReference type="AlphaFoldDB" id="A0A290Q9W6"/>
<protein>
    <submittedName>
        <fullName evidence="1">Uncharacterized protein</fullName>
    </submittedName>
</protein>
<dbReference type="EMBL" id="CP023344">
    <property type="protein sequence ID" value="ATC63026.1"/>
    <property type="molecule type" value="Genomic_DNA"/>
</dbReference>